<dbReference type="EMBL" id="JAJSBI010000019">
    <property type="protein sequence ID" value="MCD9878035.1"/>
    <property type="molecule type" value="Genomic_DNA"/>
</dbReference>
<comment type="caution">
    <text evidence="1">The sequence shown here is derived from an EMBL/GenBank/DDBJ whole genome shotgun (WGS) entry which is preliminary data.</text>
</comment>
<dbReference type="AlphaFoldDB" id="A0A9Q3VW36"/>
<name>A0A9Q3VW36_9ACTN</name>
<sequence length="55" mass="6089">MPQPKNLDPASIKEFYGAELRRRREEAGLSQSGLGDLVFCSGVYIGYLEMAGRNP</sequence>
<accession>A0A9Q3VW36</accession>
<dbReference type="CDD" id="cd00093">
    <property type="entry name" value="HTH_XRE"/>
    <property type="match status" value="1"/>
</dbReference>
<dbReference type="Pfam" id="PF13560">
    <property type="entry name" value="HTH_31"/>
    <property type="match status" value="1"/>
</dbReference>
<reference evidence="1" key="1">
    <citation type="submission" date="2021-12" db="EMBL/GenBank/DDBJ databases">
        <authorList>
            <person name="Lee J.-H."/>
            <person name="Kim S.-B."/>
        </authorList>
    </citation>
    <scope>NUCLEOTIDE SEQUENCE</scope>
    <source>
        <strain evidence="1">NR30</strain>
    </source>
</reference>
<protein>
    <submittedName>
        <fullName evidence="1">Helix-turn-helix domain-containing protein</fullName>
    </submittedName>
</protein>
<dbReference type="InterPro" id="IPR001387">
    <property type="entry name" value="Cro/C1-type_HTH"/>
</dbReference>
<dbReference type="SUPFAM" id="SSF47413">
    <property type="entry name" value="lambda repressor-like DNA-binding domains"/>
    <property type="match status" value="1"/>
</dbReference>
<dbReference type="Proteomes" id="UP001108029">
    <property type="component" value="Unassembled WGS sequence"/>
</dbReference>
<evidence type="ECO:0000313" key="2">
    <source>
        <dbReference type="Proteomes" id="UP001108029"/>
    </source>
</evidence>
<gene>
    <name evidence="1" type="ORF">LJ657_31340</name>
</gene>
<evidence type="ECO:0000313" key="1">
    <source>
        <dbReference type="EMBL" id="MCD9878035.1"/>
    </source>
</evidence>
<proteinExistence type="predicted"/>
<dbReference type="Gene3D" id="1.10.260.40">
    <property type="entry name" value="lambda repressor-like DNA-binding domains"/>
    <property type="match status" value="1"/>
</dbReference>
<keyword evidence="2" id="KW-1185">Reference proteome</keyword>
<dbReference type="RefSeq" id="WP_232652218.1">
    <property type="nucleotide sequence ID" value="NZ_JAJSBI010000019.1"/>
</dbReference>
<organism evidence="1 2">
    <name type="scientific">Streptomyces guryensis</name>
    <dbReference type="NCBI Taxonomy" id="2886947"/>
    <lineage>
        <taxon>Bacteria</taxon>
        <taxon>Bacillati</taxon>
        <taxon>Actinomycetota</taxon>
        <taxon>Actinomycetes</taxon>
        <taxon>Kitasatosporales</taxon>
        <taxon>Streptomycetaceae</taxon>
        <taxon>Streptomyces</taxon>
    </lineage>
</organism>
<dbReference type="GO" id="GO:0003677">
    <property type="term" value="F:DNA binding"/>
    <property type="evidence" value="ECO:0007669"/>
    <property type="project" value="InterPro"/>
</dbReference>
<dbReference type="InterPro" id="IPR010982">
    <property type="entry name" value="Lambda_DNA-bd_dom_sf"/>
</dbReference>